<dbReference type="RefSeq" id="WP_154324098.1">
    <property type="nucleotide sequence ID" value="NZ_VLLQ01000005.1"/>
</dbReference>
<dbReference type="EMBL" id="VTFZ01000003">
    <property type="protein sequence ID" value="MRX79818.1"/>
    <property type="molecule type" value="Genomic_DNA"/>
</dbReference>
<dbReference type="AlphaFoldDB" id="A0A7K0G7Q5"/>
<dbReference type="Proteomes" id="UP000470010">
    <property type="component" value="Unassembled WGS sequence"/>
</dbReference>
<evidence type="ECO:0000313" key="2">
    <source>
        <dbReference type="Proteomes" id="UP000470010"/>
    </source>
</evidence>
<sequence>MKPHVAKGATLVHDKERAHNVLVRELELEDETYKVDVRDPVYLEQMSLVNNLCS</sequence>
<name>A0A7K0G7Q5_9ACTN</name>
<reference evidence="2" key="1">
    <citation type="submission" date="2019-08" db="EMBL/GenBank/DDBJ databases">
        <title>Arthrobacter sp. nov., isolated from plateau pika and Tibetan wild ass.</title>
        <authorList>
            <person name="Ge Y."/>
        </authorList>
    </citation>
    <scope>NUCLEOTIDE SEQUENCE [LARGE SCALE GENOMIC DNA]</scope>
    <source>
        <strain evidence="2">HF-1365</strain>
    </source>
</reference>
<proteinExistence type="predicted"/>
<organism evidence="1 2">
    <name type="scientific">Enorma shizhengliae</name>
    <dbReference type="NCBI Taxonomy" id="2606615"/>
    <lineage>
        <taxon>Bacteria</taxon>
        <taxon>Bacillati</taxon>
        <taxon>Actinomycetota</taxon>
        <taxon>Coriobacteriia</taxon>
        <taxon>Coriobacteriales</taxon>
        <taxon>Coriobacteriaceae</taxon>
        <taxon>Enorma</taxon>
    </lineage>
</organism>
<keyword evidence="2" id="KW-1185">Reference proteome</keyword>
<protein>
    <submittedName>
        <fullName evidence="1">Uncharacterized protein</fullName>
    </submittedName>
</protein>
<accession>A0A7K0G7Q5</accession>
<evidence type="ECO:0000313" key="1">
    <source>
        <dbReference type="EMBL" id="MRX79818.1"/>
    </source>
</evidence>
<comment type="caution">
    <text evidence="1">The sequence shown here is derived from an EMBL/GenBank/DDBJ whole genome shotgun (WGS) entry which is preliminary data.</text>
</comment>
<gene>
    <name evidence="1" type="ORF">GJE22_04265</name>
</gene>